<evidence type="ECO:0000313" key="3">
    <source>
        <dbReference type="Proteomes" id="UP000305836"/>
    </source>
</evidence>
<dbReference type="OrthoDB" id="5116314at2"/>
<proteinExistence type="predicted"/>
<dbReference type="RefSeq" id="WP_137255721.1">
    <property type="nucleotide sequence ID" value="NZ_JBHSPQ010000002.1"/>
</dbReference>
<dbReference type="AlphaFoldDB" id="A0A4U3LQF0"/>
<sequence>MQPEEPAFAEHILARLTDYFLSEGVPWTRRLWDIGSILGLEELWEACEWQSKKVLSASAVSWQRSELQRLVGPDRGMGDRELRRELMTLLQSGVVAPSPQHRRLRQHIDHAKVGYLDRWAGALSVQPFVKPERLARTLAAHLLDLGFSAPYLAQHWVTHLRKANADTRTIVESAAVLAAQSEQMHEVLVAFARVPKGAAIANHPRWMPSSQVVRWLQDNGLSTSGVRPAGGSIHFISARDPLAAAAKAREVLERMVARAWFVRRGRGDLEPLDKLWVAGYPAAISSETPSRSADVLSLAHNGQLLDITMERTIIDDALELAAPINRGGLPGPAVAGGWAAVESLLTHPGDPVDDEERGGKAVAADRLAAIVACSWPRAELTTLIHRHTGDDELSGARDRCETNHDRSAVLLAELQNYGVGRLTFARRPTRRSDAAAAERMYDLVRDPRRVLTEVQKAAQIAFRRLYRARNVVLHGGSTSSVALDATLRTSAPLLGAGLDRVTHHYLEDQLEPLDVAARADMGLRLVGGETGLSVIDLLQKPGPRNQPGASARPSGMALPAGTAGRAEPPSTPDADPQEAVLEPATSAQGEHG</sequence>
<protein>
    <submittedName>
        <fullName evidence="2">Integrase</fullName>
    </submittedName>
</protein>
<comment type="caution">
    <text evidence="2">The sequence shown here is derived from an EMBL/GenBank/DDBJ whole genome shotgun (WGS) entry which is preliminary data.</text>
</comment>
<keyword evidence="3" id="KW-1185">Reference proteome</keyword>
<evidence type="ECO:0000256" key="1">
    <source>
        <dbReference type="SAM" id="MobiDB-lite"/>
    </source>
</evidence>
<dbReference type="EMBL" id="SZPZ01000003">
    <property type="protein sequence ID" value="TKK77549.1"/>
    <property type="molecule type" value="Genomic_DNA"/>
</dbReference>
<gene>
    <name evidence="2" type="ORF">FDA38_20520</name>
</gene>
<accession>A0A4U3LQF0</accession>
<reference evidence="2 3" key="1">
    <citation type="submission" date="2019-04" db="EMBL/GenBank/DDBJ databases">
        <title>Kribbella sp. NEAU-THZ 27 nov., a novel actinomycete isolated from soil.</title>
        <authorList>
            <person name="Duan L."/>
        </authorList>
    </citation>
    <scope>NUCLEOTIDE SEQUENCE [LARGE SCALE GENOMIC DNA]</scope>
    <source>
        <strain evidence="3">NEAU-THZ27</strain>
    </source>
</reference>
<feature type="region of interest" description="Disordered" evidence="1">
    <location>
        <begin position="539"/>
        <end position="592"/>
    </location>
</feature>
<name>A0A4U3LQF0_9ACTN</name>
<evidence type="ECO:0000313" key="2">
    <source>
        <dbReference type="EMBL" id="TKK77549.1"/>
    </source>
</evidence>
<organism evidence="2 3">
    <name type="scientific">Kribbella jiaozuonensis</name>
    <dbReference type="NCBI Taxonomy" id="2575441"/>
    <lineage>
        <taxon>Bacteria</taxon>
        <taxon>Bacillati</taxon>
        <taxon>Actinomycetota</taxon>
        <taxon>Actinomycetes</taxon>
        <taxon>Propionibacteriales</taxon>
        <taxon>Kribbellaceae</taxon>
        <taxon>Kribbella</taxon>
    </lineage>
</organism>
<dbReference type="Proteomes" id="UP000305836">
    <property type="component" value="Unassembled WGS sequence"/>
</dbReference>